<comment type="caution">
    <text evidence="1">The sequence shown here is derived from an EMBL/GenBank/DDBJ whole genome shotgun (WGS) entry which is preliminary data.</text>
</comment>
<evidence type="ECO:0008006" key="2">
    <source>
        <dbReference type="Google" id="ProtNLM"/>
    </source>
</evidence>
<name>A0A0F9IR94_9ZZZZ</name>
<accession>A0A0F9IR94</accession>
<dbReference type="SUPFAM" id="SSF110849">
    <property type="entry name" value="ParB/Sulfiredoxin"/>
    <property type="match status" value="1"/>
</dbReference>
<organism evidence="1">
    <name type="scientific">marine sediment metagenome</name>
    <dbReference type="NCBI Taxonomy" id="412755"/>
    <lineage>
        <taxon>unclassified sequences</taxon>
        <taxon>metagenomes</taxon>
        <taxon>ecological metagenomes</taxon>
    </lineage>
</organism>
<reference evidence="1" key="1">
    <citation type="journal article" date="2015" name="Nature">
        <title>Complex archaea that bridge the gap between prokaryotes and eukaryotes.</title>
        <authorList>
            <person name="Spang A."/>
            <person name="Saw J.H."/>
            <person name="Jorgensen S.L."/>
            <person name="Zaremba-Niedzwiedzka K."/>
            <person name="Martijn J."/>
            <person name="Lind A.E."/>
            <person name="van Eijk R."/>
            <person name="Schleper C."/>
            <person name="Guy L."/>
            <person name="Ettema T.J."/>
        </authorList>
    </citation>
    <scope>NUCLEOTIDE SEQUENCE</scope>
</reference>
<sequence length="235" mass="27745">MRRSILKIEQLVLDNRLYPRVESSERVIKTYMSDMNRGDKFPPLYVGLFKGKYFLIDGRHRLEAYKSILPKKEWFVSCEIKTNFVDFDEMFLAGFRENAKHGYRLSKQDKWKVANMLSEMKYDVGDISKLTGIQMKKVENAIKGKIQHVLIKDKIRSGEMPDIITEKMPGKESVRIMKDKEIKKIEEANKDEFQLFQLNEIYGYIKGQDFDLNHKGIEACLKKIKKVLHKRFPKL</sequence>
<dbReference type="AlphaFoldDB" id="A0A0F9IR94"/>
<evidence type="ECO:0000313" key="1">
    <source>
        <dbReference type="EMBL" id="KKM59864.1"/>
    </source>
</evidence>
<protein>
    <recommendedName>
        <fullName evidence="2">ParB/Sulfiredoxin domain-containing protein</fullName>
    </recommendedName>
</protein>
<gene>
    <name evidence="1" type="ORF">LCGC14_1547630</name>
</gene>
<proteinExistence type="predicted"/>
<dbReference type="InterPro" id="IPR036086">
    <property type="entry name" value="ParB/Sulfiredoxin_sf"/>
</dbReference>
<dbReference type="EMBL" id="LAZR01011785">
    <property type="protein sequence ID" value="KKM59864.1"/>
    <property type="molecule type" value="Genomic_DNA"/>
</dbReference>